<comment type="caution">
    <text evidence="1">The sequence shown here is derived from an EMBL/GenBank/DDBJ whole genome shotgun (WGS) entry which is preliminary data.</text>
</comment>
<proteinExistence type="predicted"/>
<keyword evidence="2" id="KW-1185">Reference proteome</keyword>
<dbReference type="EMBL" id="JADAZL010000001">
    <property type="protein sequence ID" value="MBE2163602.1"/>
    <property type="molecule type" value="Genomic_DNA"/>
</dbReference>
<evidence type="ECO:0000313" key="2">
    <source>
        <dbReference type="Proteomes" id="UP000619170"/>
    </source>
</evidence>
<reference evidence="2" key="2">
    <citation type="submission" date="2023-07" db="EMBL/GenBank/DDBJ databases">
        <title>Acinetobacter oleivorans assembled AC1583.</title>
        <authorList>
            <person name="Yeo C.C."/>
        </authorList>
    </citation>
    <scope>NUCLEOTIDE SEQUENCE [LARGE SCALE GENOMIC DNA]</scope>
    <source>
        <strain evidence="2">AC1583</strain>
    </source>
</reference>
<evidence type="ECO:0000313" key="1">
    <source>
        <dbReference type="EMBL" id="MBE2163602.1"/>
    </source>
</evidence>
<gene>
    <name evidence="1" type="ORF">IIQ43_03495</name>
</gene>
<protein>
    <recommendedName>
        <fullName evidence="3">Lipoprotein</fullName>
    </recommendedName>
</protein>
<name>A0ABR9NGV6_9GAMM</name>
<reference evidence="1 2" key="1">
    <citation type="submission" date="2020-10" db="EMBL/GenBank/DDBJ databases">
        <authorList>
            <person name="Mohd Rani F."/>
        </authorList>
    </citation>
    <scope>NUCLEOTIDE SEQUENCE [LARGE SCALE GENOMIC DNA]</scope>
    <source>
        <strain evidence="1 2">AC1583</strain>
    </source>
</reference>
<organism evidence="1 2">
    <name type="scientific">Acinetobacter oleivorans</name>
    <dbReference type="NCBI Taxonomy" id="1148157"/>
    <lineage>
        <taxon>Bacteria</taxon>
        <taxon>Pseudomonadati</taxon>
        <taxon>Pseudomonadota</taxon>
        <taxon>Gammaproteobacteria</taxon>
        <taxon>Moraxellales</taxon>
        <taxon>Moraxellaceae</taxon>
        <taxon>Acinetobacter</taxon>
    </lineage>
</organism>
<accession>A0ABR9NGV6</accession>
<sequence>MKRILLSIFPLCMPFLHGCSAEEKNVNSIPITPDQVSVSNINHEANTKKSYKQFFILSKDLKFDKDLYQLEAIWSGKLVLYNNCLSILVKSNDKETIHTLVVPKNYKIIFDDQNNIAGLKDSKSKEQYKLGEALLLGGLAIDQEKMKPKKNIPSYCEPRLALPGDIKNDKIK</sequence>
<dbReference type="Proteomes" id="UP000619170">
    <property type="component" value="Unassembled WGS sequence"/>
</dbReference>
<evidence type="ECO:0008006" key="3">
    <source>
        <dbReference type="Google" id="ProtNLM"/>
    </source>
</evidence>
<dbReference type="RefSeq" id="WP_192833618.1">
    <property type="nucleotide sequence ID" value="NZ_JADAZL010000001.1"/>
</dbReference>